<evidence type="ECO:0000313" key="3">
    <source>
        <dbReference type="EMBL" id="KLO17950.1"/>
    </source>
</evidence>
<feature type="domain" description="DUF6534" evidence="2">
    <location>
        <begin position="170"/>
        <end position="257"/>
    </location>
</feature>
<feature type="transmembrane region" description="Helical" evidence="1">
    <location>
        <begin position="164"/>
        <end position="184"/>
    </location>
</feature>
<evidence type="ECO:0000256" key="1">
    <source>
        <dbReference type="SAM" id="Phobius"/>
    </source>
</evidence>
<dbReference type="OrthoDB" id="3190888at2759"/>
<feature type="transmembrane region" description="Helical" evidence="1">
    <location>
        <begin position="232"/>
        <end position="253"/>
    </location>
</feature>
<organism evidence="3 4">
    <name type="scientific">Schizopora paradoxa</name>
    <dbReference type="NCBI Taxonomy" id="27342"/>
    <lineage>
        <taxon>Eukaryota</taxon>
        <taxon>Fungi</taxon>
        <taxon>Dikarya</taxon>
        <taxon>Basidiomycota</taxon>
        <taxon>Agaricomycotina</taxon>
        <taxon>Agaricomycetes</taxon>
        <taxon>Hymenochaetales</taxon>
        <taxon>Schizoporaceae</taxon>
        <taxon>Schizopora</taxon>
    </lineage>
</organism>
<dbReference type="STRING" id="27342.A0A0H2S0V2"/>
<dbReference type="InParanoid" id="A0A0H2S0V2"/>
<feature type="transmembrane region" description="Helical" evidence="1">
    <location>
        <begin position="122"/>
        <end position="144"/>
    </location>
</feature>
<keyword evidence="1" id="KW-1133">Transmembrane helix</keyword>
<protein>
    <recommendedName>
        <fullName evidence="2">DUF6534 domain-containing protein</fullName>
    </recommendedName>
</protein>
<dbReference type="EMBL" id="KQ085899">
    <property type="protein sequence ID" value="KLO17950.1"/>
    <property type="molecule type" value="Genomic_DNA"/>
</dbReference>
<feature type="transmembrane region" description="Helical" evidence="1">
    <location>
        <begin position="95"/>
        <end position="115"/>
    </location>
</feature>
<keyword evidence="1" id="KW-0812">Transmembrane</keyword>
<dbReference type="InterPro" id="IPR045339">
    <property type="entry name" value="DUF6534"/>
</dbReference>
<reference evidence="3 4" key="1">
    <citation type="submission" date="2015-04" db="EMBL/GenBank/DDBJ databases">
        <title>Complete genome sequence of Schizopora paradoxa KUC8140, a cosmopolitan wood degrader in East Asia.</title>
        <authorList>
            <consortium name="DOE Joint Genome Institute"/>
            <person name="Min B."/>
            <person name="Park H."/>
            <person name="Jang Y."/>
            <person name="Kim J.-J."/>
            <person name="Kim K.H."/>
            <person name="Pangilinan J."/>
            <person name="Lipzen A."/>
            <person name="Riley R."/>
            <person name="Grigoriev I.V."/>
            <person name="Spatafora J.W."/>
            <person name="Choi I.-G."/>
        </authorList>
    </citation>
    <scope>NUCLEOTIDE SEQUENCE [LARGE SCALE GENOMIC DNA]</scope>
    <source>
        <strain evidence="3 4">KUC8140</strain>
    </source>
</reference>
<dbReference type="Pfam" id="PF20152">
    <property type="entry name" value="DUF6534"/>
    <property type="match status" value="1"/>
</dbReference>
<name>A0A0H2S0V2_9AGAM</name>
<dbReference type="PANTHER" id="PTHR40465">
    <property type="entry name" value="CHROMOSOME 1, WHOLE GENOME SHOTGUN SEQUENCE"/>
    <property type="match status" value="1"/>
</dbReference>
<feature type="transmembrane region" description="Helical" evidence="1">
    <location>
        <begin position="12"/>
        <end position="39"/>
    </location>
</feature>
<evidence type="ECO:0000313" key="4">
    <source>
        <dbReference type="Proteomes" id="UP000053477"/>
    </source>
</evidence>
<accession>A0A0H2S0V2</accession>
<feature type="transmembrane region" description="Helical" evidence="1">
    <location>
        <begin position="204"/>
        <end position="226"/>
    </location>
</feature>
<gene>
    <name evidence="3" type="ORF">SCHPADRAFT_139964</name>
</gene>
<dbReference type="AlphaFoldDB" id="A0A0H2S0V2"/>
<dbReference type="Proteomes" id="UP000053477">
    <property type="component" value="Unassembled WGS sequence"/>
</dbReference>
<keyword evidence="4" id="KW-1185">Reference proteome</keyword>
<proteinExistence type="predicted"/>
<sequence>MSESAALPKLDSTFGVMFLGVVLAFGLWGASSIQTFYYFDQFPKDPWQMKLLVTVVYLLDTAHQGLITHSVYKYLITNFFNPVHLGLIEDSLRDMVMLNFVIICTVQSFFLYRVFRLSHRNYLLVGVLAVLSAGQFTSIVVYFAKVYPMKTLAELSTLITLEKVCNILGAVSDLSIAASLVFLLRNSRSQSRFKQTQTLVNRMIMFSIKTGLITSFCAIMAFVSVLAWPETFMYIAFYLLISRLYANSLLATLNARTSLAGSGAASSNEDSQMAVNSFQLSRMRAGEGKGAYSSKGAVSVKIDTETHHDDESNFFVKSLPQA</sequence>
<dbReference type="PANTHER" id="PTHR40465:SF1">
    <property type="entry name" value="DUF6534 DOMAIN-CONTAINING PROTEIN"/>
    <property type="match status" value="1"/>
</dbReference>
<evidence type="ECO:0000259" key="2">
    <source>
        <dbReference type="Pfam" id="PF20152"/>
    </source>
</evidence>
<keyword evidence="1" id="KW-0472">Membrane</keyword>